<proteinExistence type="predicted"/>
<gene>
    <name evidence="1" type="ORF">LEP1GSC036_1114</name>
</gene>
<dbReference type="AlphaFoldDB" id="A0A828YYL7"/>
<organism evidence="1 2">
    <name type="scientific">Leptospira weilii str. 2006001853</name>
    <dbReference type="NCBI Taxonomy" id="1001589"/>
    <lineage>
        <taxon>Bacteria</taxon>
        <taxon>Pseudomonadati</taxon>
        <taxon>Spirochaetota</taxon>
        <taxon>Spirochaetia</taxon>
        <taxon>Leptospirales</taxon>
        <taxon>Leptospiraceae</taxon>
        <taxon>Leptospira</taxon>
    </lineage>
</organism>
<reference evidence="1 2" key="1">
    <citation type="submission" date="2012-10" db="EMBL/GenBank/DDBJ databases">
        <authorList>
            <person name="Harkins D.M."/>
            <person name="Durkin A.S."/>
            <person name="Brinkac L.M."/>
            <person name="Haft D.H."/>
            <person name="Selengut J.D."/>
            <person name="Sanka R."/>
            <person name="DePew J."/>
            <person name="Purushe J."/>
            <person name="Whelen A.C."/>
            <person name="Vinetz J.M."/>
            <person name="Sutton G.G."/>
            <person name="Nierman W.C."/>
            <person name="Fouts D.E."/>
        </authorList>
    </citation>
    <scope>NUCLEOTIDE SEQUENCE [LARGE SCALE GENOMIC DNA]</scope>
    <source>
        <strain evidence="1 2">2006001853</strain>
    </source>
</reference>
<sequence>MAHRKFSESHKNFREITGPMKLTKRAFGHSKNLKAGFYNNFQDSPPV</sequence>
<evidence type="ECO:0000313" key="2">
    <source>
        <dbReference type="Proteomes" id="UP000001338"/>
    </source>
</evidence>
<protein>
    <submittedName>
        <fullName evidence="1">Uncharacterized protein</fullName>
    </submittedName>
</protein>
<accession>A0A828YYL7</accession>
<evidence type="ECO:0000313" key="1">
    <source>
        <dbReference type="EMBL" id="EKR63965.1"/>
    </source>
</evidence>
<dbReference type="Proteomes" id="UP000001338">
    <property type="component" value="Unassembled WGS sequence"/>
</dbReference>
<name>A0A828YYL7_9LEPT</name>
<dbReference type="EMBL" id="AFLV02000053">
    <property type="protein sequence ID" value="EKR63965.1"/>
    <property type="molecule type" value="Genomic_DNA"/>
</dbReference>
<comment type="caution">
    <text evidence="1">The sequence shown here is derived from an EMBL/GenBank/DDBJ whole genome shotgun (WGS) entry which is preliminary data.</text>
</comment>